<dbReference type="InParanoid" id="A0A162TSR9"/>
<dbReference type="AlphaFoldDB" id="A0A162TSR9"/>
<protein>
    <submittedName>
        <fullName evidence="2">Homeodomain-like DNA binding domain-containing transcription factor</fullName>
    </submittedName>
</protein>
<dbReference type="InterPro" id="IPR025898">
    <property type="entry name" value="Tc3_transposase_DNA-bd_dom"/>
</dbReference>
<proteinExistence type="predicted"/>
<dbReference type="VEuPathDB" id="FungiDB:PHYBLDRAFT_172142"/>
<dbReference type="Pfam" id="PF11427">
    <property type="entry name" value="HTH_Tnp_Tc3_1"/>
    <property type="match status" value="1"/>
</dbReference>
<keyword evidence="3" id="KW-1185">Reference proteome</keyword>
<reference evidence="3" key="1">
    <citation type="submission" date="2015-06" db="EMBL/GenBank/DDBJ databases">
        <title>Expansion of signal transduction pathways in fungi by whole-genome duplication.</title>
        <authorList>
            <consortium name="DOE Joint Genome Institute"/>
            <person name="Corrochano L.M."/>
            <person name="Kuo A."/>
            <person name="Marcet-Houben M."/>
            <person name="Polaino S."/>
            <person name="Salamov A."/>
            <person name="Villalobos J.M."/>
            <person name="Alvarez M.I."/>
            <person name="Avalos J."/>
            <person name="Benito E.P."/>
            <person name="Benoit I."/>
            <person name="Burger G."/>
            <person name="Camino L.P."/>
            <person name="Canovas D."/>
            <person name="Cerda-Olmedo E."/>
            <person name="Cheng J.-F."/>
            <person name="Dominguez A."/>
            <person name="Elias M."/>
            <person name="Eslava A.P."/>
            <person name="Glaser F."/>
            <person name="Grimwood J."/>
            <person name="Gutierrez G."/>
            <person name="Heitman J."/>
            <person name="Henrissat B."/>
            <person name="Iturriaga E.A."/>
            <person name="Lang B.F."/>
            <person name="Lavin J.L."/>
            <person name="Lee S."/>
            <person name="Li W."/>
            <person name="Lindquist E."/>
            <person name="Lopez-Garcia S."/>
            <person name="Luque E.M."/>
            <person name="Marcos A.T."/>
            <person name="Martin J."/>
            <person name="McCluskey K."/>
            <person name="Medina H.R."/>
            <person name="Miralles-Duran A."/>
            <person name="Miyazaki A."/>
            <person name="Munoz-Torres E."/>
            <person name="Oguiza J.A."/>
            <person name="Ohm R."/>
            <person name="Olmedo M."/>
            <person name="Orejas M."/>
            <person name="Ortiz-Castellanos L."/>
            <person name="Pisabarro A.G."/>
            <person name="Rodriguez-Romero J."/>
            <person name="Ruiz-Herrera J."/>
            <person name="Ruiz-Vazquez R."/>
            <person name="Sanz C."/>
            <person name="Schackwitz W."/>
            <person name="Schmutz J."/>
            <person name="Shahriari M."/>
            <person name="Shelest E."/>
            <person name="Silva-Franco F."/>
            <person name="Soanes D."/>
            <person name="Syed K."/>
            <person name="Tagua V.G."/>
            <person name="Talbot N.J."/>
            <person name="Thon M."/>
            <person name="De vries R.P."/>
            <person name="Wiebenga A."/>
            <person name="Yadav J.S."/>
            <person name="Braun E.L."/>
            <person name="Baker S."/>
            <person name="Garre V."/>
            <person name="Horwitz B."/>
            <person name="Torres-Martinez S."/>
            <person name="Idnurm A."/>
            <person name="Herrera-Estrella A."/>
            <person name="Gabaldon T."/>
            <person name="Grigoriev I.V."/>
        </authorList>
    </citation>
    <scope>NUCLEOTIDE SEQUENCE [LARGE SCALE GENOMIC DNA]</scope>
    <source>
        <strain evidence="3">NRRL 1555(-)</strain>
    </source>
</reference>
<accession>A0A162TSR9</accession>
<keyword evidence="2" id="KW-0371">Homeobox</keyword>
<organism evidence="2 3">
    <name type="scientific">Phycomyces blakesleeanus (strain ATCC 8743b / DSM 1359 / FGSC 10004 / NBRC 33097 / NRRL 1555)</name>
    <dbReference type="NCBI Taxonomy" id="763407"/>
    <lineage>
        <taxon>Eukaryota</taxon>
        <taxon>Fungi</taxon>
        <taxon>Fungi incertae sedis</taxon>
        <taxon>Mucoromycota</taxon>
        <taxon>Mucoromycotina</taxon>
        <taxon>Mucoromycetes</taxon>
        <taxon>Mucorales</taxon>
        <taxon>Phycomycetaceae</taxon>
        <taxon>Phycomyces</taxon>
    </lineage>
</organism>
<dbReference type="InterPro" id="IPR002083">
    <property type="entry name" value="MATH/TRAF_dom"/>
</dbReference>
<dbReference type="Proteomes" id="UP000077315">
    <property type="component" value="Unassembled WGS sequence"/>
</dbReference>
<dbReference type="PROSITE" id="PS50144">
    <property type="entry name" value="MATH"/>
    <property type="match status" value="1"/>
</dbReference>
<name>A0A162TSR9_PHYB8</name>
<evidence type="ECO:0000259" key="1">
    <source>
        <dbReference type="PROSITE" id="PS50144"/>
    </source>
</evidence>
<dbReference type="GeneID" id="28997650"/>
<evidence type="ECO:0000313" key="3">
    <source>
        <dbReference type="Proteomes" id="UP000077315"/>
    </source>
</evidence>
<gene>
    <name evidence="2" type="ORF">PHYBLDRAFT_172142</name>
</gene>
<sequence>MNYHAEKDRNSHRGHELSDYQRGMIVGMSKYNSNMSSIARELGLGEATVRATINRILSRIVLNNQKASLKDIANELQAAVSASVSHRIVHKTIKELGLDNTLELETTSCSLKLGKDLSPSLSSTHKIMRLNISYIFAFEESLKKSRANCIIKKSCDKEAIISLFRIDDECDSIIELIKYSKTHLGKSNKALCSYIASKVHYMSAISKCFLFLREKYIKISLLNKQTKKSSFLTVFLDQPVVGDIYSFNSFQIWKISQWESLPNDHSYSSPKFSVAEYQW</sequence>
<dbReference type="EMBL" id="KV440991">
    <property type="protein sequence ID" value="OAD69503.1"/>
    <property type="molecule type" value="Genomic_DNA"/>
</dbReference>
<dbReference type="OrthoDB" id="3548492at2759"/>
<dbReference type="GO" id="GO:0003677">
    <property type="term" value="F:DNA binding"/>
    <property type="evidence" value="ECO:0007669"/>
    <property type="project" value="UniProtKB-KW"/>
</dbReference>
<feature type="domain" description="MATH" evidence="1">
    <location>
        <begin position="248"/>
        <end position="279"/>
    </location>
</feature>
<keyword evidence="2" id="KW-0238">DNA-binding</keyword>
<dbReference type="RefSeq" id="XP_018287543.1">
    <property type="nucleotide sequence ID" value="XM_018436744.1"/>
</dbReference>
<evidence type="ECO:0000313" key="2">
    <source>
        <dbReference type="EMBL" id="OAD69503.1"/>
    </source>
</evidence>